<dbReference type="InParanoid" id="Q0F3F2"/>
<evidence type="ECO:0000313" key="2">
    <source>
        <dbReference type="Proteomes" id="UP000005297"/>
    </source>
</evidence>
<keyword evidence="2" id="KW-1185">Reference proteome</keyword>
<comment type="caution">
    <text evidence="1">The sequence shown here is derived from an EMBL/GenBank/DDBJ whole genome shotgun (WGS) entry which is preliminary data.</text>
</comment>
<name>Q0F3F2_9PROT</name>
<protein>
    <recommendedName>
        <fullName evidence="3">Glycosyl transferase</fullName>
    </recommendedName>
</protein>
<dbReference type="PANTHER" id="PTHR38134">
    <property type="entry name" value="SLR1395 PROTEIN"/>
    <property type="match status" value="1"/>
</dbReference>
<dbReference type="HOGENOM" id="CLU_044082_1_0_0"/>
<dbReference type="eggNOG" id="COG1193">
    <property type="taxonomic scope" value="Bacteria"/>
</dbReference>
<dbReference type="STRING" id="314344.AL013_04295"/>
<dbReference type="RefSeq" id="WP_009851135.1">
    <property type="nucleotide sequence ID" value="NZ_DS022295.1"/>
</dbReference>
<gene>
    <name evidence="1" type="ORF">SPV1_04193</name>
</gene>
<evidence type="ECO:0008006" key="3">
    <source>
        <dbReference type="Google" id="ProtNLM"/>
    </source>
</evidence>
<dbReference type="AlphaFoldDB" id="Q0F3F2"/>
<evidence type="ECO:0000313" key="1">
    <source>
        <dbReference type="EMBL" id="EAU55989.1"/>
    </source>
</evidence>
<dbReference type="SUPFAM" id="SSF53756">
    <property type="entry name" value="UDP-Glycosyltransferase/glycogen phosphorylase"/>
    <property type="match status" value="1"/>
</dbReference>
<sequence>MRLAAYISGHGFGHLAQLAPVLNALYRLEPACHFLIRCSLPEAEIRARLEFDFDLDQESVDIGVVQKSAIEEDRDASIRQMRLWLTGFDANVQREIELLREFAPTLVLSNISPLAFPAAKALSIPAIGLATLDWHTIYSHWLATDDPVLEILATAYRVCDLLLTPPMAMQMPIFSRQQQIPLIAAVADSSAYSAPTVAGKIALVIFGGSAQPPYDIQALSRLDSWQFLIPHLSTTDIPVNVTPVRFGPDLRAVDVMAHVDTVVCKPGYGILAECWSTQTPIAWVERPDFPEFPMLKGWLQNRFPAAGMSRSDFAAGQWGRALAASIASPRSFPATAGDGAIVAAEVCLAGSAGSRGRA</sequence>
<dbReference type="PANTHER" id="PTHR38134:SF2">
    <property type="entry name" value="GALACTOKINASE"/>
    <property type="match status" value="1"/>
</dbReference>
<dbReference type="EMBL" id="AATS01000001">
    <property type="protein sequence ID" value="EAU55989.1"/>
    <property type="molecule type" value="Genomic_DNA"/>
</dbReference>
<dbReference type="InterPro" id="IPR053205">
    <property type="entry name" value="GHMP_kinase_L-arabinokinase"/>
</dbReference>
<reference evidence="1 2" key="1">
    <citation type="submission" date="2006-09" db="EMBL/GenBank/DDBJ databases">
        <authorList>
            <person name="Emerson D."/>
            <person name="Ferriera S."/>
            <person name="Johnson J."/>
            <person name="Kravitz S."/>
            <person name="Halpern A."/>
            <person name="Remington K."/>
            <person name="Beeson K."/>
            <person name="Tran B."/>
            <person name="Rogers Y.-H."/>
            <person name="Friedman R."/>
            <person name="Venter J.C."/>
        </authorList>
    </citation>
    <scope>NUCLEOTIDE SEQUENCE [LARGE SCALE GENOMIC DNA]</scope>
    <source>
        <strain evidence="1 2">PV-1</strain>
    </source>
</reference>
<accession>Q0F3F2</accession>
<organism evidence="1 2">
    <name type="scientific">Mariprofundus ferrooxydans PV-1</name>
    <dbReference type="NCBI Taxonomy" id="314345"/>
    <lineage>
        <taxon>Bacteria</taxon>
        <taxon>Pseudomonadati</taxon>
        <taxon>Pseudomonadota</taxon>
        <taxon>Candidatius Mariprofundia</taxon>
        <taxon>Mariprofundales</taxon>
        <taxon>Mariprofundaceae</taxon>
        <taxon>Mariprofundus</taxon>
    </lineage>
</organism>
<dbReference type="Proteomes" id="UP000005297">
    <property type="component" value="Unassembled WGS sequence"/>
</dbReference>
<proteinExistence type="predicted"/>
<dbReference type="OrthoDB" id="503106at2"/>